<dbReference type="OrthoDB" id="1337782at2"/>
<gene>
    <name evidence="1" type="ORF">Q766_01075</name>
</gene>
<name>A0A0A2N2R2_9FLAO</name>
<evidence type="ECO:0000313" key="1">
    <source>
        <dbReference type="EMBL" id="KGO94735.1"/>
    </source>
</evidence>
<reference evidence="1 2" key="1">
    <citation type="submission" date="2013-09" db="EMBL/GenBank/DDBJ databases">
        <authorList>
            <person name="Zeng Z."/>
            <person name="Chen C."/>
        </authorList>
    </citation>
    <scope>NUCLEOTIDE SEQUENCE [LARGE SCALE GENOMIC DNA]</scope>
    <source>
        <strain evidence="1 2">WB 4.1-42</strain>
    </source>
</reference>
<sequence length="188" mass="21747">MTGNLFNALQRSKDNNEIISIWNYNDDDGFWSGYVKDFNDDMVSIQHFTKYGKPDGTIIVRMTDIKTVDFDDDYSKAMQCVIDYSAELDKEEKFETTLPDNNMWQFAVLKQVENNANLIAKVEINGGEHFSGFIENVTESDFLLRCIGSLGEPEAKAIYKLDDVSAVRINDIESRKRLMLYKWRQARL</sequence>
<accession>A0A0A2N2R2</accession>
<protein>
    <submittedName>
        <fullName evidence="1">Uncharacterized protein</fullName>
    </submittedName>
</protein>
<dbReference type="eggNOG" id="ENOG503415Q">
    <property type="taxonomic scope" value="Bacteria"/>
</dbReference>
<dbReference type="RefSeq" id="WP_026992116.1">
    <property type="nucleotide sequence ID" value="NZ_JRLY01000001.1"/>
</dbReference>
<dbReference type="EMBL" id="JRLY01000001">
    <property type="protein sequence ID" value="KGO94735.1"/>
    <property type="molecule type" value="Genomic_DNA"/>
</dbReference>
<dbReference type="AlphaFoldDB" id="A0A0A2N2R2"/>
<evidence type="ECO:0000313" key="2">
    <source>
        <dbReference type="Proteomes" id="UP000030111"/>
    </source>
</evidence>
<comment type="caution">
    <text evidence="1">The sequence shown here is derived from an EMBL/GenBank/DDBJ whole genome shotgun (WGS) entry which is preliminary data.</text>
</comment>
<dbReference type="STRING" id="1121898.GCA_000422725_00688"/>
<keyword evidence="2" id="KW-1185">Reference proteome</keyword>
<dbReference type="Proteomes" id="UP000030111">
    <property type="component" value="Unassembled WGS sequence"/>
</dbReference>
<proteinExistence type="predicted"/>
<organism evidence="1 2">
    <name type="scientific">Flavobacterium subsaxonicum WB 4.1-42 = DSM 21790</name>
    <dbReference type="NCBI Taxonomy" id="1121898"/>
    <lineage>
        <taxon>Bacteria</taxon>
        <taxon>Pseudomonadati</taxon>
        <taxon>Bacteroidota</taxon>
        <taxon>Flavobacteriia</taxon>
        <taxon>Flavobacteriales</taxon>
        <taxon>Flavobacteriaceae</taxon>
        <taxon>Flavobacterium</taxon>
    </lineage>
</organism>